<proteinExistence type="predicted"/>
<feature type="transmembrane region" description="Helical" evidence="1">
    <location>
        <begin position="51"/>
        <end position="72"/>
    </location>
</feature>
<keyword evidence="3" id="KW-1185">Reference proteome</keyword>
<evidence type="ECO:0000256" key="1">
    <source>
        <dbReference type="SAM" id="Phobius"/>
    </source>
</evidence>
<protein>
    <recommendedName>
        <fullName evidence="4">SdpI/YhfL family protein</fullName>
    </recommendedName>
</protein>
<reference evidence="3" key="1">
    <citation type="journal article" date="2019" name="Int. J. Syst. Evol. Microbiol.">
        <title>The Global Catalogue of Microorganisms (GCM) 10K type strain sequencing project: providing services to taxonomists for standard genome sequencing and annotation.</title>
        <authorList>
            <consortium name="The Broad Institute Genomics Platform"/>
            <consortium name="The Broad Institute Genome Sequencing Center for Infectious Disease"/>
            <person name="Wu L."/>
            <person name="Ma J."/>
        </authorList>
    </citation>
    <scope>NUCLEOTIDE SEQUENCE [LARGE SCALE GENOMIC DNA]</scope>
    <source>
        <strain evidence="3">CCUG 60898</strain>
    </source>
</reference>
<dbReference type="Proteomes" id="UP001597100">
    <property type="component" value="Unassembled WGS sequence"/>
</dbReference>
<feature type="transmembrane region" description="Helical" evidence="1">
    <location>
        <begin position="21"/>
        <end position="45"/>
    </location>
</feature>
<keyword evidence="1" id="KW-1133">Transmembrane helix</keyword>
<dbReference type="EMBL" id="JBHTJP010000003">
    <property type="protein sequence ID" value="MFD0975364.1"/>
    <property type="molecule type" value="Genomic_DNA"/>
</dbReference>
<keyword evidence="1" id="KW-0812">Transmembrane</keyword>
<name>A0ABW3IBH3_9FLAO</name>
<evidence type="ECO:0008006" key="4">
    <source>
        <dbReference type="Google" id="ProtNLM"/>
    </source>
</evidence>
<feature type="transmembrane region" description="Helical" evidence="1">
    <location>
        <begin position="130"/>
        <end position="150"/>
    </location>
</feature>
<evidence type="ECO:0000313" key="3">
    <source>
        <dbReference type="Proteomes" id="UP001597100"/>
    </source>
</evidence>
<dbReference type="RefSeq" id="WP_380736383.1">
    <property type="nucleotide sequence ID" value="NZ_JBHTJP010000003.1"/>
</dbReference>
<keyword evidence="1" id="KW-0472">Membrane</keyword>
<gene>
    <name evidence="2" type="ORF">ACFQ1G_01035</name>
</gene>
<organism evidence="2 3">
    <name type="scientific">Salinimicrobium gaetbulicola</name>
    <dbReference type="NCBI Taxonomy" id="999702"/>
    <lineage>
        <taxon>Bacteria</taxon>
        <taxon>Pseudomonadati</taxon>
        <taxon>Bacteroidota</taxon>
        <taxon>Flavobacteriia</taxon>
        <taxon>Flavobacteriales</taxon>
        <taxon>Flavobacteriaceae</taxon>
        <taxon>Salinimicrobium</taxon>
    </lineage>
</organism>
<evidence type="ECO:0000313" key="2">
    <source>
        <dbReference type="EMBL" id="MFD0975364.1"/>
    </source>
</evidence>
<feature type="transmembrane region" description="Helical" evidence="1">
    <location>
        <begin position="104"/>
        <end position="124"/>
    </location>
</feature>
<comment type="caution">
    <text evidence="2">The sequence shown here is derived from an EMBL/GenBank/DDBJ whole genome shotgun (WGS) entry which is preliminary data.</text>
</comment>
<accession>A0ABW3IBH3</accession>
<sequence length="167" mass="19112">MKNSETKKPHTFQKQFDKFHLLILGSKMAKLSSLILMFVSLIIMFYSEKSILVILSLLIGVAVLGVYILKFLPLNNIEQKPYTKASLTSSLTKFKAYIEQRKKFEILFISVWFLTLIPFLSTYLGSNFKALIVTILVISITAVLGMLAFIRVEKELRTLETQIQSKI</sequence>